<gene>
    <name evidence="2" type="ORF">XAT740_LOCUS57471</name>
</gene>
<evidence type="ECO:0000256" key="1">
    <source>
        <dbReference type="SAM" id="MobiDB-lite"/>
    </source>
</evidence>
<sequence>TIDDNPRSSASSQVFNRTKQSSNSNATISSLAAFPNTNRSTTDNPRKSDSNIRPQFGLSYGSTPAMQNLTNSGGIGIVQPHAFSQQPLNMQSTTPSYLEGYQKRWFLIQAGILSYYRSQDEMTHACRETARQKALKIRRQYQDSDEEVSTIDEPNEQQRNLGQPKASPNDSNKSPNNDERAELTTMNKAFDAKLEDLKMCMDLINRHYQTLYRTLGDLEQLDKIKATVNAIKGVNERATLFRITSTAMLNACQELVQLIQSQGRKWQKSVQLERDARIRLEHMCEQIALHSVKLEKRVQRASRSEKQNLLSGRSALTSLKSPDLRGTTESANLSDDEEFYDAIDDPQTIGVFRIPLQQHISNNDKQSPNIVPDDVSSCNDDDSESEEQDENSLPMVIVKAAKKDEANTNAALPAQTTTEETVSKPV</sequence>
<name>A0A816FP75_ADIRI</name>
<protein>
    <submittedName>
        <fullName evidence="2">Uncharacterized protein</fullName>
    </submittedName>
</protein>
<keyword evidence="3" id="KW-1185">Reference proteome</keyword>
<organism evidence="2 3">
    <name type="scientific">Adineta ricciae</name>
    <name type="common">Rotifer</name>
    <dbReference type="NCBI Taxonomy" id="249248"/>
    <lineage>
        <taxon>Eukaryota</taxon>
        <taxon>Metazoa</taxon>
        <taxon>Spiralia</taxon>
        <taxon>Gnathifera</taxon>
        <taxon>Rotifera</taxon>
        <taxon>Eurotatoria</taxon>
        <taxon>Bdelloidea</taxon>
        <taxon>Adinetida</taxon>
        <taxon>Adinetidae</taxon>
        <taxon>Adineta</taxon>
    </lineage>
</organism>
<feature type="compositionally biased region" description="Acidic residues" evidence="1">
    <location>
        <begin position="143"/>
        <end position="155"/>
    </location>
</feature>
<feature type="non-terminal residue" evidence="2">
    <location>
        <position position="1"/>
    </location>
</feature>
<accession>A0A816FP75</accession>
<dbReference type="Gene3D" id="2.30.29.30">
    <property type="entry name" value="Pleckstrin-homology domain (PH domain)/Phosphotyrosine-binding domain (PTB)"/>
    <property type="match status" value="1"/>
</dbReference>
<dbReference type="EMBL" id="CAJNOR010011881">
    <property type="protein sequence ID" value="CAF1664289.1"/>
    <property type="molecule type" value="Genomic_DNA"/>
</dbReference>
<dbReference type="Proteomes" id="UP000663828">
    <property type="component" value="Unassembled WGS sequence"/>
</dbReference>
<feature type="region of interest" description="Disordered" evidence="1">
    <location>
        <begin position="359"/>
        <end position="426"/>
    </location>
</feature>
<comment type="caution">
    <text evidence="2">The sequence shown here is derived from an EMBL/GenBank/DDBJ whole genome shotgun (WGS) entry which is preliminary data.</text>
</comment>
<feature type="compositionally biased region" description="Polar residues" evidence="1">
    <location>
        <begin position="407"/>
        <end position="420"/>
    </location>
</feature>
<feature type="compositionally biased region" description="Polar residues" evidence="1">
    <location>
        <begin position="359"/>
        <end position="369"/>
    </location>
</feature>
<reference evidence="2" key="1">
    <citation type="submission" date="2021-02" db="EMBL/GenBank/DDBJ databases">
        <authorList>
            <person name="Nowell W R."/>
        </authorList>
    </citation>
    <scope>NUCLEOTIDE SEQUENCE</scope>
</reference>
<feature type="compositionally biased region" description="Acidic residues" evidence="1">
    <location>
        <begin position="379"/>
        <end position="390"/>
    </location>
</feature>
<dbReference type="AlphaFoldDB" id="A0A816FP75"/>
<feature type="region of interest" description="Disordered" evidence="1">
    <location>
        <begin position="137"/>
        <end position="179"/>
    </location>
</feature>
<feature type="non-terminal residue" evidence="2">
    <location>
        <position position="426"/>
    </location>
</feature>
<evidence type="ECO:0000313" key="3">
    <source>
        <dbReference type="Proteomes" id="UP000663828"/>
    </source>
</evidence>
<proteinExistence type="predicted"/>
<feature type="compositionally biased region" description="Low complexity" evidence="1">
    <location>
        <begin position="164"/>
        <end position="175"/>
    </location>
</feature>
<dbReference type="InterPro" id="IPR011993">
    <property type="entry name" value="PH-like_dom_sf"/>
</dbReference>
<feature type="compositionally biased region" description="Polar residues" evidence="1">
    <location>
        <begin position="7"/>
        <end position="43"/>
    </location>
</feature>
<evidence type="ECO:0000313" key="2">
    <source>
        <dbReference type="EMBL" id="CAF1664289.1"/>
    </source>
</evidence>
<feature type="region of interest" description="Disordered" evidence="1">
    <location>
        <begin position="1"/>
        <end position="62"/>
    </location>
</feature>